<dbReference type="AlphaFoldDB" id="D8J6Z0"/>
<dbReference type="Gene3D" id="3.40.50.300">
    <property type="entry name" value="P-loop containing nucleotide triphosphate hydrolases"/>
    <property type="match status" value="1"/>
</dbReference>
<keyword evidence="5 7" id="KW-0315">Glutamine amidotransferase</keyword>
<feature type="active site" description="Nucleophile" evidence="7">
    <location>
        <position position="338"/>
    </location>
</feature>
<dbReference type="UniPathway" id="UPA00148"/>
<dbReference type="InterPro" id="IPR033949">
    <property type="entry name" value="CobQ_GATase1"/>
</dbReference>
<dbReference type="CDD" id="cd01750">
    <property type="entry name" value="GATase1_CobQ"/>
    <property type="match status" value="1"/>
</dbReference>
<protein>
    <recommendedName>
        <fullName evidence="3 7">Probable cobyric acid synthase</fullName>
    </recommendedName>
</protein>
<feature type="domain" description="CobQ/CobB/MinD/ParA nucleotide binding" evidence="8">
    <location>
        <begin position="6"/>
        <end position="235"/>
    </location>
</feature>
<dbReference type="InterPro" id="IPR002586">
    <property type="entry name" value="CobQ/CobB/MinD/ParA_Nub-bd_dom"/>
</dbReference>
<dbReference type="InterPro" id="IPR027417">
    <property type="entry name" value="P-loop_NTPase"/>
</dbReference>
<dbReference type="GO" id="GO:0003824">
    <property type="term" value="F:catalytic activity"/>
    <property type="evidence" value="ECO:0007669"/>
    <property type="project" value="InterPro"/>
</dbReference>
<dbReference type="Pfam" id="PF01656">
    <property type="entry name" value="CbiA"/>
    <property type="match status" value="1"/>
</dbReference>
<dbReference type="HOGENOM" id="CLU_019250_2_2_2"/>
<evidence type="ECO:0000256" key="1">
    <source>
        <dbReference type="ARBA" id="ARBA00004953"/>
    </source>
</evidence>
<dbReference type="HAMAP" id="MF_00028">
    <property type="entry name" value="CobQ"/>
    <property type="match status" value="1"/>
</dbReference>
<feature type="domain" description="CobB/CobQ-like glutamine amidotransferase" evidence="9">
    <location>
        <begin position="262"/>
        <end position="442"/>
    </location>
</feature>
<keyword evidence="4 7" id="KW-0169">Cobalamin biosynthesis</keyword>
<dbReference type="CDD" id="cd05389">
    <property type="entry name" value="CobQ_N"/>
    <property type="match status" value="1"/>
</dbReference>
<dbReference type="eggNOG" id="arCOG00105">
    <property type="taxonomic scope" value="Archaea"/>
</dbReference>
<keyword evidence="13" id="KW-1185">Reference proteome</keyword>
<dbReference type="STRING" id="795797.HacjB3_12810"/>
<dbReference type="OrthoDB" id="53136at2157"/>
<evidence type="ECO:0000259" key="8">
    <source>
        <dbReference type="Pfam" id="PF01656"/>
    </source>
</evidence>
<proteinExistence type="inferred from homology"/>
<evidence type="ECO:0000256" key="4">
    <source>
        <dbReference type="ARBA" id="ARBA00022573"/>
    </source>
</evidence>
<dbReference type="SUPFAM" id="SSF52317">
    <property type="entry name" value="Class I glutamine amidotransferase-like"/>
    <property type="match status" value="1"/>
</dbReference>
<evidence type="ECO:0000256" key="2">
    <source>
        <dbReference type="ARBA" id="ARBA00006205"/>
    </source>
</evidence>
<dbReference type="Gene3D" id="3.40.50.880">
    <property type="match status" value="1"/>
</dbReference>
<evidence type="ECO:0000256" key="7">
    <source>
        <dbReference type="HAMAP-Rule" id="MF_00028"/>
    </source>
</evidence>
<dbReference type="NCBIfam" id="TIGR00313">
    <property type="entry name" value="cobQ"/>
    <property type="match status" value="1"/>
</dbReference>
<dbReference type="GeneID" id="9420377"/>
<organism evidence="10 12">
    <name type="scientific">Halalkalicoccus jeotgali (strain DSM 18796 / CECT 7217 / JCM 14584 / KCTC 4019 / B3)</name>
    <dbReference type="NCBI Taxonomy" id="795797"/>
    <lineage>
        <taxon>Archaea</taxon>
        <taxon>Methanobacteriati</taxon>
        <taxon>Methanobacteriota</taxon>
        <taxon>Stenosarchaea group</taxon>
        <taxon>Halobacteria</taxon>
        <taxon>Halobacteriales</taxon>
        <taxon>Halococcaceae</taxon>
        <taxon>Halalkalicoccus</taxon>
    </lineage>
</organism>
<dbReference type="NCBIfam" id="NF001989">
    <property type="entry name" value="PRK00784.1"/>
    <property type="match status" value="1"/>
</dbReference>
<dbReference type="RefSeq" id="WP_008415854.1">
    <property type="nucleotide sequence ID" value="NC_014297.1"/>
</dbReference>
<dbReference type="PROSITE" id="PS51274">
    <property type="entry name" value="GATASE_COBBQ"/>
    <property type="match status" value="1"/>
</dbReference>
<evidence type="ECO:0000313" key="11">
    <source>
        <dbReference type="EMBL" id="ELY38039.1"/>
    </source>
</evidence>
<dbReference type="InterPro" id="IPR029062">
    <property type="entry name" value="Class_I_gatase-like"/>
</dbReference>
<dbReference type="KEGG" id="hje:HacjB3_12810"/>
<dbReference type="PROSITE" id="PS51273">
    <property type="entry name" value="GATASE_TYPE_1"/>
    <property type="match status" value="1"/>
</dbReference>
<evidence type="ECO:0000259" key="9">
    <source>
        <dbReference type="Pfam" id="PF07685"/>
    </source>
</evidence>
<gene>
    <name evidence="7" type="primary">cobQ</name>
    <name evidence="10" type="ordered locus">HacjB3_12810</name>
    <name evidence="11" type="ORF">C497_08014</name>
</gene>
<evidence type="ECO:0000313" key="13">
    <source>
        <dbReference type="Proteomes" id="UP000011645"/>
    </source>
</evidence>
<dbReference type="InterPro" id="IPR004459">
    <property type="entry name" value="CobQ_synth"/>
</dbReference>
<dbReference type="SUPFAM" id="SSF52540">
    <property type="entry name" value="P-loop containing nucleoside triphosphate hydrolases"/>
    <property type="match status" value="1"/>
</dbReference>
<dbReference type="PANTHER" id="PTHR21343:SF1">
    <property type="entry name" value="COBYRIC ACID SYNTHASE"/>
    <property type="match status" value="1"/>
</dbReference>
<dbReference type="PANTHER" id="PTHR21343">
    <property type="entry name" value="DETHIOBIOTIN SYNTHETASE"/>
    <property type="match status" value="1"/>
</dbReference>
<dbReference type="EMBL" id="AOHV01000024">
    <property type="protein sequence ID" value="ELY38039.1"/>
    <property type="molecule type" value="Genomic_DNA"/>
</dbReference>
<dbReference type="GO" id="GO:0009236">
    <property type="term" value="P:cobalamin biosynthetic process"/>
    <property type="evidence" value="ECO:0007669"/>
    <property type="project" value="UniProtKB-UniRule"/>
</dbReference>
<feature type="active site" evidence="7">
    <location>
        <position position="436"/>
    </location>
</feature>
<name>D8J6Z0_HALJB</name>
<evidence type="ECO:0000313" key="12">
    <source>
        <dbReference type="Proteomes" id="UP000000390"/>
    </source>
</evidence>
<evidence type="ECO:0000313" key="10">
    <source>
        <dbReference type="EMBL" id="ADJ15943.1"/>
    </source>
</evidence>
<sequence>MARTLLIAGTASHVGKSTVAAGLCRHLADRGVAVAPFKAQNMSNNARAVPRATEPTEAGEIGVSQYVQARAARTEATTDMNPVLLKPRGDGESQLIIDGEAVENVGAGEYYEAGWERAREAARKAYSRLAAEYDVIIAEGAGSIAEINLADRDLANVETARFADADVFLLVDIERGGAFASLYGTLELMPEDLRDRVVGAAITKFRGDPSLLESGIVEIEERTGVPILGVLPYDDPGLPQEDSVSLPAAGETALYGDSSEVRIAVPRLSRISNFTDLEPLAREPGVGVAYGPPETVLEGADAVVLPGTKNTVDDLLELRTSGFGERLRTFSGPIVGLCGGYQMLGERITNAAVEGTGDEATVEGFGLLPVETHFSREKRVERVEREIRGVGPLAGALGRVTGYEIHMGETALTGPADRPFRDEGAATEQVFGTYLHGLFENRVAREAFLDRVFEYAGRMRPESHAEPSPYERAGALVADHLALDALGVSHENMSERV</sequence>
<dbReference type="Proteomes" id="UP000000390">
    <property type="component" value="Chromosome"/>
</dbReference>
<dbReference type="GO" id="GO:0015420">
    <property type="term" value="F:ABC-type vitamin B12 transporter activity"/>
    <property type="evidence" value="ECO:0007669"/>
    <property type="project" value="UniProtKB-UniRule"/>
</dbReference>
<comment type="pathway">
    <text evidence="1 7">Cofactor biosynthesis; adenosylcobalamin biosynthesis.</text>
</comment>
<evidence type="ECO:0000256" key="3">
    <source>
        <dbReference type="ARBA" id="ARBA00014921"/>
    </source>
</evidence>
<evidence type="ECO:0000256" key="6">
    <source>
        <dbReference type="ARBA" id="ARBA00025166"/>
    </source>
</evidence>
<dbReference type="Pfam" id="PF07685">
    <property type="entry name" value="GATase_3"/>
    <property type="match status" value="1"/>
</dbReference>
<dbReference type="EMBL" id="CP002062">
    <property type="protein sequence ID" value="ADJ15943.1"/>
    <property type="molecule type" value="Genomic_DNA"/>
</dbReference>
<evidence type="ECO:0000256" key="5">
    <source>
        <dbReference type="ARBA" id="ARBA00022962"/>
    </source>
</evidence>
<reference evidence="10 12" key="1">
    <citation type="journal article" date="2010" name="J. Bacteriol.">
        <title>Complete genome sequence of Halalkalicoccus jeotgali B3(T), an extremely halophilic archaeon.</title>
        <authorList>
            <person name="Roh S.W."/>
            <person name="Nam Y.D."/>
            <person name="Nam S.H."/>
            <person name="Choi S.H."/>
            <person name="Park H.S."/>
            <person name="Bae J.W."/>
        </authorList>
    </citation>
    <scope>NUCLEOTIDE SEQUENCE [LARGE SCALE GENOMIC DNA]</scope>
    <source>
        <strain evidence="10">B3</strain>
        <strain evidence="12">DSM 18796 / CECT 7217 / JCM 14584 / KCTC 4019 / B3</strain>
    </source>
</reference>
<accession>D8J6Z0</accession>
<reference evidence="11 13" key="2">
    <citation type="journal article" date="2014" name="PLoS Genet.">
        <title>Phylogenetically driven sequencing of extremely halophilic archaea reveals strategies for static and dynamic osmo-response.</title>
        <authorList>
            <person name="Becker E.A."/>
            <person name="Seitzer P.M."/>
            <person name="Tritt A."/>
            <person name="Larsen D."/>
            <person name="Krusor M."/>
            <person name="Yao A.I."/>
            <person name="Wu D."/>
            <person name="Madern D."/>
            <person name="Eisen J.A."/>
            <person name="Darling A.E."/>
            <person name="Facciotti M.T."/>
        </authorList>
    </citation>
    <scope>NUCLEOTIDE SEQUENCE [LARGE SCALE GENOMIC DNA]</scope>
    <source>
        <strain evidence="11">B3</strain>
        <strain evidence="13">DSM 18796 / CECT 7217 / JCM 14584 / KCTC 4019 / B3</strain>
    </source>
</reference>
<dbReference type="Proteomes" id="UP000011645">
    <property type="component" value="Unassembled WGS sequence"/>
</dbReference>
<comment type="similarity">
    <text evidence="2 7">Belongs to the CobB/CobQ family. CobQ subfamily.</text>
</comment>
<comment type="function">
    <text evidence="6 7">Catalyzes amidations at positions B, D, E, and G on adenosylcobyrinic A,C-diamide. NH(2) groups are provided by glutamine, and one molecule of ATP is hydrogenolyzed for each amidation.</text>
</comment>
<dbReference type="InterPro" id="IPR047045">
    <property type="entry name" value="CobQ_N"/>
</dbReference>
<dbReference type="InterPro" id="IPR011698">
    <property type="entry name" value="GATase_3"/>
</dbReference>
<dbReference type="PATRIC" id="fig|795797.18.peg.2563"/>